<proteinExistence type="predicted"/>
<sequence length="150" mass="15820">MAYDFTGPWTKVCGHHAQLRADRGGSGSAAGHHPDLTASGAQGVEYVLSRRFPAHKILLGIPVYARFFPAASQQGQRAHVDERKGTASLFDGGEGGKGFVSFDVPKTVAAKARYARVVGLGGVFYWNGAGDMSGELSLIKAGHGVLVEHL</sequence>
<keyword evidence="2" id="KW-1185">Reference proteome</keyword>
<gene>
    <name evidence="1" type="ORF">ACCO45_008789</name>
</gene>
<comment type="caution">
    <text evidence="1">The sequence shown here is derived from an EMBL/GenBank/DDBJ whole genome shotgun (WGS) entry which is preliminary data.</text>
</comment>
<evidence type="ECO:0000313" key="1">
    <source>
        <dbReference type="EMBL" id="KAL3955943.1"/>
    </source>
</evidence>
<evidence type="ECO:0000313" key="2">
    <source>
        <dbReference type="Proteomes" id="UP001638806"/>
    </source>
</evidence>
<dbReference type="EMBL" id="JBGNUJ010000008">
    <property type="protein sequence ID" value="KAL3955943.1"/>
    <property type="molecule type" value="Genomic_DNA"/>
</dbReference>
<dbReference type="Proteomes" id="UP001638806">
    <property type="component" value="Unassembled WGS sequence"/>
</dbReference>
<name>A0ACC4DKU8_PURLI</name>
<organism evidence="1 2">
    <name type="scientific">Purpureocillium lilacinum</name>
    <name type="common">Paecilomyces lilacinus</name>
    <dbReference type="NCBI Taxonomy" id="33203"/>
    <lineage>
        <taxon>Eukaryota</taxon>
        <taxon>Fungi</taxon>
        <taxon>Dikarya</taxon>
        <taxon>Ascomycota</taxon>
        <taxon>Pezizomycotina</taxon>
        <taxon>Sordariomycetes</taxon>
        <taxon>Hypocreomycetidae</taxon>
        <taxon>Hypocreales</taxon>
        <taxon>Ophiocordycipitaceae</taxon>
        <taxon>Purpureocillium</taxon>
    </lineage>
</organism>
<protein>
    <submittedName>
        <fullName evidence="1">Uncharacterized protein</fullName>
    </submittedName>
</protein>
<reference evidence="1" key="1">
    <citation type="submission" date="2024-12" db="EMBL/GenBank/DDBJ databases">
        <title>Comparative genomics and development of molecular markers within Purpureocillium lilacinum and among Purpureocillium species.</title>
        <authorList>
            <person name="Yeh Z.-Y."/>
            <person name="Ni N.-T."/>
            <person name="Lo P.-H."/>
            <person name="Mushyakhwo K."/>
            <person name="Lin C.-F."/>
            <person name="Nai Y.-S."/>
        </authorList>
    </citation>
    <scope>NUCLEOTIDE SEQUENCE</scope>
    <source>
        <strain evidence="1">NCHU-NPUST-175</strain>
    </source>
</reference>
<accession>A0ACC4DKU8</accession>